<dbReference type="InterPro" id="IPR036388">
    <property type="entry name" value="WH-like_DNA-bd_sf"/>
</dbReference>
<dbReference type="OrthoDB" id="3478623at2"/>
<organism evidence="1 2">
    <name type="scientific">Thermomonospora echinospora</name>
    <dbReference type="NCBI Taxonomy" id="1992"/>
    <lineage>
        <taxon>Bacteria</taxon>
        <taxon>Bacillati</taxon>
        <taxon>Actinomycetota</taxon>
        <taxon>Actinomycetes</taxon>
        <taxon>Streptosporangiales</taxon>
        <taxon>Thermomonosporaceae</taxon>
        <taxon>Thermomonospora</taxon>
    </lineage>
</organism>
<protein>
    <recommendedName>
        <fullName evidence="3">DUF742 domain-containing protein</fullName>
    </recommendedName>
</protein>
<evidence type="ECO:0000313" key="2">
    <source>
        <dbReference type="Proteomes" id="UP000236723"/>
    </source>
</evidence>
<dbReference type="Proteomes" id="UP000236723">
    <property type="component" value="Unassembled WGS sequence"/>
</dbReference>
<dbReference type="Gene3D" id="1.10.10.10">
    <property type="entry name" value="Winged helix-like DNA-binding domain superfamily/Winged helix DNA-binding domain"/>
    <property type="match status" value="1"/>
</dbReference>
<dbReference type="RefSeq" id="WP_103939074.1">
    <property type="nucleotide sequence ID" value="NZ_FNVO01000007.1"/>
</dbReference>
<keyword evidence="2" id="KW-1185">Reference proteome</keyword>
<dbReference type="EMBL" id="FNVO01000007">
    <property type="protein sequence ID" value="SEG61905.1"/>
    <property type="molecule type" value="Genomic_DNA"/>
</dbReference>
<name>A0A1H6BN78_9ACTN</name>
<dbReference type="InterPro" id="IPR036390">
    <property type="entry name" value="WH_DNA-bd_sf"/>
</dbReference>
<dbReference type="PANTHER" id="PTHR36221">
    <property type="entry name" value="DUF742 DOMAIN-CONTAINING PROTEIN"/>
    <property type="match status" value="1"/>
</dbReference>
<sequence>MQSWTDPPGERWIDEAAGPLVRPYALTGGRARPRGEPLDIVAILIGSGRPVPGHVRLTREQQRLLALCRRPYTVADLASELDLPLGVVVVLVDELLEQGLIEVARPAAPAARPDPRLLRRVIDELRAL</sequence>
<proteinExistence type="predicted"/>
<evidence type="ECO:0000313" key="1">
    <source>
        <dbReference type="EMBL" id="SEG61905.1"/>
    </source>
</evidence>
<accession>A0A1H6BN78</accession>
<reference evidence="2" key="1">
    <citation type="submission" date="2016-10" db="EMBL/GenBank/DDBJ databases">
        <authorList>
            <person name="Varghese N."/>
            <person name="Submissions S."/>
        </authorList>
    </citation>
    <scope>NUCLEOTIDE SEQUENCE [LARGE SCALE GENOMIC DNA]</scope>
    <source>
        <strain evidence="2">DSM 43163</strain>
    </source>
</reference>
<dbReference type="InterPro" id="IPR007995">
    <property type="entry name" value="DUF742"/>
</dbReference>
<dbReference type="PANTHER" id="PTHR36221:SF1">
    <property type="entry name" value="DUF742 DOMAIN-CONTAINING PROTEIN"/>
    <property type="match status" value="1"/>
</dbReference>
<dbReference type="SUPFAM" id="SSF46785">
    <property type="entry name" value="Winged helix' DNA-binding domain"/>
    <property type="match status" value="1"/>
</dbReference>
<evidence type="ECO:0008006" key="3">
    <source>
        <dbReference type="Google" id="ProtNLM"/>
    </source>
</evidence>
<dbReference type="Pfam" id="PF05331">
    <property type="entry name" value="DUF742"/>
    <property type="match status" value="1"/>
</dbReference>
<dbReference type="AlphaFoldDB" id="A0A1H6BN78"/>
<gene>
    <name evidence="1" type="ORF">SAMN04489712_107255</name>
</gene>